<comment type="caution">
    <text evidence="2">The sequence shown here is derived from an EMBL/GenBank/DDBJ whole genome shotgun (WGS) entry which is preliminary data.</text>
</comment>
<dbReference type="InterPro" id="IPR029063">
    <property type="entry name" value="SAM-dependent_MTases_sf"/>
</dbReference>
<organism evidence="2 3">
    <name type="scientific">Didymella glomerata</name>
    <dbReference type="NCBI Taxonomy" id="749621"/>
    <lineage>
        <taxon>Eukaryota</taxon>
        <taxon>Fungi</taxon>
        <taxon>Dikarya</taxon>
        <taxon>Ascomycota</taxon>
        <taxon>Pezizomycotina</taxon>
        <taxon>Dothideomycetes</taxon>
        <taxon>Pleosporomycetidae</taxon>
        <taxon>Pleosporales</taxon>
        <taxon>Pleosporineae</taxon>
        <taxon>Didymellaceae</taxon>
        <taxon>Didymella</taxon>
    </lineage>
</organism>
<keyword evidence="3" id="KW-1185">Reference proteome</keyword>
<evidence type="ECO:0000313" key="3">
    <source>
        <dbReference type="Proteomes" id="UP001140562"/>
    </source>
</evidence>
<dbReference type="GO" id="GO:0008757">
    <property type="term" value="F:S-adenosylmethionine-dependent methyltransferase activity"/>
    <property type="evidence" value="ECO:0007669"/>
    <property type="project" value="InterPro"/>
</dbReference>
<dbReference type="PANTHER" id="PTHR43591:SF105">
    <property type="entry name" value="METHYLTRANSFERASE DOMAIN-CONTAINING PROTEIN-RELATED"/>
    <property type="match status" value="1"/>
</dbReference>
<name>A0A9W9C519_9PLEO</name>
<protein>
    <recommendedName>
        <fullName evidence="1">Methyltransferase type 11 domain-containing protein</fullName>
    </recommendedName>
</protein>
<dbReference type="SUPFAM" id="SSF53335">
    <property type="entry name" value="S-adenosyl-L-methionine-dependent methyltransferases"/>
    <property type="match status" value="1"/>
</dbReference>
<dbReference type="Gene3D" id="3.40.50.150">
    <property type="entry name" value="Vaccinia Virus protein VP39"/>
    <property type="match status" value="1"/>
</dbReference>
<dbReference type="EMBL" id="JAPEUV010000005">
    <property type="protein sequence ID" value="KAJ4342737.1"/>
    <property type="molecule type" value="Genomic_DNA"/>
</dbReference>
<sequence length="325" mass="35762">MKSINSNSKCTMTNPIVLIGTMGDSATPIPTERVYDNKTHAANYEVSTGGCTRDLARHIITLAGPIISGSVIHDNACGPGIVAQEIVGRDVLAQSPPDPNFNLTIRCTDRSEAMIDITKEGYSGCESANSMRESFPNVNVNMHVSPAERLPFPDNTFTHSFTNCGILHFEDSLAGAREILRTLKPGATAVVTSWKDLKAFEVVRKAQRACGHQEPLFRPPVDEKWFRAETMEDVLKDAGFRDVKVLTNTVHVAGKDVKDLCGHILMLMSRYREKWDGEQQAAFEKQLHYAVEKVAVPIERSNAEGRGMEQLIGIPMVALVGIARK</sequence>
<dbReference type="Pfam" id="PF08241">
    <property type="entry name" value="Methyltransf_11"/>
    <property type="match status" value="1"/>
</dbReference>
<dbReference type="PANTHER" id="PTHR43591">
    <property type="entry name" value="METHYLTRANSFERASE"/>
    <property type="match status" value="1"/>
</dbReference>
<dbReference type="InterPro" id="IPR013216">
    <property type="entry name" value="Methyltransf_11"/>
</dbReference>
<dbReference type="Proteomes" id="UP001140562">
    <property type="component" value="Unassembled WGS sequence"/>
</dbReference>
<dbReference type="AlphaFoldDB" id="A0A9W9C519"/>
<evidence type="ECO:0000313" key="2">
    <source>
        <dbReference type="EMBL" id="KAJ4342737.1"/>
    </source>
</evidence>
<gene>
    <name evidence="2" type="ORF">N0V87_000946</name>
</gene>
<proteinExistence type="predicted"/>
<evidence type="ECO:0000259" key="1">
    <source>
        <dbReference type="Pfam" id="PF08241"/>
    </source>
</evidence>
<reference evidence="2" key="1">
    <citation type="submission" date="2022-10" db="EMBL/GenBank/DDBJ databases">
        <title>Tapping the CABI collections for fungal endophytes: first genome assemblies for Collariella, Neodidymelliopsis, Ascochyta clinopodiicola, Didymella pomorum, Didymosphaeria variabile, Neocosmospora piperis and Neocucurbitaria cava.</title>
        <authorList>
            <person name="Hill R."/>
        </authorList>
    </citation>
    <scope>NUCLEOTIDE SEQUENCE</scope>
    <source>
        <strain evidence="2">IMI 360193</strain>
    </source>
</reference>
<accession>A0A9W9C519</accession>
<feature type="domain" description="Methyltransferase type 11" evidence="1">
    <location>
        <begin position="103"/>
        <end position="190"/>
    </location>
</feature>
<dbReference type="OrthoDB" id="2013972at2759"/>